<reference evidence="2 3" key="1">
    <citation type="journal article" date="2024" name="Plant J.">
        <title>Genome sequences and population genomics reveal climatic adaptation and genomic divergence between two closely related sweetgum species.</title>
        <authorList>
            <person name="Xu W.Q."/>
            <person name="Ren C.Q."/>
            <person name="Zhang X.Y."/>
            <person name="Comes H.P."/>
            <person name="Liu X.H."/>
            <person name="Li Y.G."/>
            <person name="Kettle C.J."/>
            <person name="Jalonen R."/>
            <person name="Gaisberger H."/>
            <person name="Ma Y.Z."/>
            <person name="Qiu Y.X."/>
        </authorList>
    </citation>
    <scope>NUCLEOTIDE SEQUENCE [LARGE SCALE GENOMIC DNA]</scope>
    <source>
        <strain evidence="2">Hangzhou</strain>
    </source>
</reference>
<keyword evidence="3" id="KW-1185">Reference proteome</keyword>
<dbReference type="GO" id="GO:0004523">
    <property type="term" value="F:RNA-DNA hybrid ribonuclease activity"/>
    <property type="evidence" value="ECO:0007669"/>
    <property type="project" value="InterPro"/>
</dbReference>
<dbReference type="InterPro" id="IPR036397">
    <property type="entry name" value="RNaseH_sf"/>
</dbReference>
<organism evidence="2 3">
    <name type="scientific">Liquidambar formosana</name>
    <name type="common">Formosan gum</name>
    <dbReference type="NCBI Taxonomy" id="63359"/>
    <lineage>
        <taxon>Eukaryota</taxon>
        <taxon>Viridiplantae</taxon>
        <taxon>Streptophyta</taxon>
        <taxon>Embryophyta</taxon>
        <taxon>Tracheophyta</taxon>
        <taxon>Spermatophyta</taxon>
        <taxon>Magnoliopsida</taxon>
        <taxon>eudicotyledons</taxon>
        <taxon>Gunneridae</taxon>
        <taxon>Pentapetalae</taxon>
        <taxon>Saxifragales</taxon>
        <taxon>Altingiaceae</taxon>
        <taxon>Liquidambar</taxon>
    </lineage>
</organism>
<protein>
    <recommendedName>
        <fullName evidence="1">RNase H type-1 domain-containing protein</fullName>
    </recommendedName>
</protein>
<proteinExistence type="predicted"/>
<evidence type="ECO:0000259" key="1">
    <source>
        <dbReference type="Pfam" id="PF13456"/>
    </source>
</evidence>
<dbReference type="InterPro" id="IPR044730">
    <property type="entry name" value="RNase_H-like_dom_plant"/>
</dbReference>
<dbReference type="Pfam" id="PF13456">
    <property type="entry name" value="RVT_3"/>
    <property type="match status" value="1"/>
</dbReference>
<accession>A0AAP0S771</accession>
<evidence type="ECO:0000313" key="3">
    <source>
        <dbReference type="Proteomes" id="UP001415857"/>
    </source>
</evidence>
<dbReference type="Proteomes" id="UP001415857">
    <property type="component" value="Unassembled WGS sequence"/>
</dbReference>
<dbReference type="EMBL" id="JBBPBK010000003">
    <property type="protein sequence ID" value="KAK9288545.1"/>
    <property type="molecule type" value="Genomic_DNA"/>
</dbReference>
<dbReference type="PANTHER" id="PTHR47074:SF48">
    <property type="entry name" value="POLYNUCLEOTIDYL TRANSFERASE, RIBONUCLEASE H-LIKE SUPERFAMILY PROTEIN"/>
    <property type="match status" value="1"/>
</dbReference>
<dbReference type="InterPro" id="IPR052929">
    <property type="entry name" value="RNase_H-like_EbsB-rel"/>
</dbReference>
<dbReference type="CDD" id="cd06222">
    <property type="entry name" value="RNase_H_like"/>
    <property type="match status" value="1"/>
</dbReference>
<dbReference type="InterPro" id="IPR012337">
    <property type="entry name" value="RNaseH-like_sf"/>
</dbReference>
<dbReference type="SUPFAM" id="SSF53098">
    <property type="entry name" value="Ribonuclease H-like"/>
    <property type="match status" value="1"/>
</dbReference>
<feature type="domain" description="RNase H type-1" evidence="1">
    <location>
        <begin position="54"/>
        <end position="177"/>
    </location>
</feature>
<evidence type="ECO:0000313" key="2">
    <source>
        <dbReference type="EMBL" id="KAK9288545.1"/>
    </source>
</evidence>
<dbReference type="GO" id="GO:0003676">
    <property type="term" value="F:nucleic acid binding"/>
    <property type="evidence" value="ECO:0007669"/>
    <property type="project" value="InterPro"/>
</dbReference>
<name>A0AAP0S771_LIQFO</name>
<gene>
    <name evidence="2" type="ORF">L1049_017004</name>
</gene>
<dbReference type="PANTHER" id="PTHR47074">
    <property type="entry name" value="BNAC02G40300D PROTEIN"/>
    <property type="match status" value="1"/>
</dbReference>
<dbReference type="InterPro" id="IPR002156">
    <property type="entry name" value="RNaseH_domain"/>
</dbReference>
<comment type="caution">
    <text evidence="2">The sequence shown here is derived from an EMBL/GenBank/DDBJ whole genome shotgun (WGS) entry which is preliminary data.</text>
</comment>
<sequence length="207" mass="22706">MLVFEGIRKGTREIVDITGRLFTDYTNALQDVKATPDSMQMKWHPPPLGSFKANVDGATFRESRSVGIGVIVRDSAGQVIATVVKHIEGEFPSNVVEALGVQFAVLFVWDLGLQSVMVEGDNLEVINAINSQETNLSALGLILEDVRASMTGHFGTITFGHTRREGNKVADGLARNAQHIEGSMVWMEEIPNCVRDQYLTELSQCSL</sequence>
<dbReference type="Gene3D" id="3.30.420.10">
    <property type="entry name" value="Ribonuclease H-like superfamily/Ribonuclease H"/>
    <property type="match status" value="1"/>
</dbReference>
<dbReference type="AlphaFoldDB" id="A0AAP0S771"/>